<keyword evidence="3" id="KW-1015">Disulfide bond</keyword>
<dbReference type="PANTHER" id="PTHR44170">
    <property type="entry name" value="PROTEIN SIDEKICK"/>
    <property type="match status" value="1"/>
</dbReference>
<dbReference type="SMART" id="SM00408">
    <property type="entry name" value="IGc2"/>
    <property type="match status" value="3"/>
</dbReference>
<comment type="caution">
    <text evidence="8">The sequence shown here is derived from an EMBL/GenBank/DDBJ whole genome shotgun (WGS) entry which is preliminary data.</text>
</comment>
<dbReference type="PROSITE" id="PS50853">
    <property type="entry name" value="FN3"/>
    <property type="match status" value="2"/>
</dbReference>
<dbReference type="InterPro" id="IPR013783">
    <property type="entry name" value="Ig-like_fold"/>
</dbReference>
<sequence length="1142" mass="126160">MKSRLNEFAPRIIEHPSDTVVRRDQPVTMNCRAEGNPEPTIEWYHNGLKVNFSNFHGSLIHDGSIFFYQIKGKSNEGIYTCLARNHLGTAISRNVSLTIAVLKEEFRQEPSDKMVAAGKPLVLDCSPPKGHPEPTVTWKKDGMILSLNSSYYTVSAGKLLIVRAQRSDSGVYVCLATNQAGERMSRPAQITVMEALLFTNKPADVVTKAGSAVQFMCGAQGVPRPVIQWSKEQGSLPIGRYAITNENTLSLQRVTVQDSGKYICTARNQVDTVSVNAQLVVEDPLDTGQRDRQKDIIQELVNVRVYLDTVTVQNSSSVHLQWKVSSLSQYTEGYIVFYRPYLPPNSEWVKWRSVPVTEISAFVPALGKGQRYEFKVRPYGRAAFGTDSNIKEVEIPEAVPGHAPRDINVTQVDDTSGSVIVSWKPPPQTSQRWNIKGYKIWCFGNESLHQANWTVDFETQRLEIAMLPAGVTYQIQVAAIYDVGVGKPSQPKYIYIDSPAVKEEEQGDQIPLDLILQVIKHPAFIATVGGTVWIMLMVAVVYLCQRHSKPYNSKKHSGLYRFASEDTIIKHRMDTSDSPWLSNTWKSASCSRNYSSTTSVNSQLLWMESKDTSDFHKSTTSFERKSETSRSQIIPLVPDAGSMYGALYVDLPGKEMTTFQCPLPTRLPGMGIRAKSATTPGLIDHSLFLRCSNPGSAGNLTHGDSRNRIPRKPVLPVLPSVALKEPWNQNLKRELHHVNSAPLSPISKTANQSGSVPSVKSLEGASAGKVEYTKVVKTLSSPKILQYTTSLKVMDFLPYGSSLPPPPVPPPDEEDAQETQDKMVPARFSYSQPQDNHQANTARKKTPPNTLHFNHTGPVSLSVSDDHVLTPDDVANYLEFSERGNLSRHPSESDSTLPRPYSTSNTFGYICSPLPSELAEEDPGDEDDDLELGELSSLKSYRKYCETPTSSISEYEGSMAGSLVNGWGSVSEDNYTSARCSMVSSSDGSFLMDASFAKALAVAVDSFCLGMTQSEVTDRLHCDFSPSASPLDGALALQNQGDGSNQNRKGKANPLPVLDWNIDWMDEMEAKYKQRSQTRGAQHQVNKKLNYKSQHTQPAESELCRGVQGAGMHSGLYFIFAPCFFVSKTVPINSPNALPVLG</sequence>
<dbReference type="InterPro" id="IPR007110">
    <property type="entry name" value="Ig-like_dom"/>
</dbReference>
<feature type="domain" description="Ig-like" evidence="6">
    <location>
        <begin position="10"/>
        <end position="98"/>
    </location>
</feature>
<evidence type="ECO:0000256" key="4">
    <source>
        <dbReference type="ARBA" id="ARBA00023319"/>
    </source>
</evidence>
<dbReference type="FunFam" id="2.60.40.10:FF:000065">
    <property type="entry name" value="roundabout homolog 1 isoform X3"/>
    <property type="match status" value="1"/>
</dbReference>
<organism evidence="8 9">
    <name type="scientific">Pyxicephalus adspersus</name>
    <name type="common">African bullfrog</name>
    <dbReference type="NCBI Taxonomy" id="30357"/>
    <lineage>
        <taxon>Eukaryota</taxon>
        <taxon>Metazoa</taxon>
        <taxon>Chordata</taxon>
        <taxon>Craniata</taxon>
        <taxon>Vertebrata</taxon>
        <taxon>Euteleostomi</taxon>
        <taxon>Amphibia</taxon>
        <taxon>Batrachia</taxon>
        <taxon>Anura</taxon>
        <taxon>Neobatrachia</taxon>
        <taxon>Ranoidea</taxon>
        <taxon>Pyxicephalidae</taxon>
        <taxon>Pyxicephalinae</taxon>
        <taxon>Pyxicephalus</taxon>
    </lineage>
</organism>
<evidence type="ECO:0000256" key="1">
    <source>
        <dbReference type="ARBA" id="ARBA00009588"/>
    </source>
</evidence>
<evidence type="ECO:0000256" key="3">
    <source>
        <dbReference type="ARBA" id="ARBA00023157"/>
    </source>
</evidence>
<reference evidence="8" key="1">
    <citation type="thesis" date="2020" institute="ProQuest LLC" country="789 East Eisenhower Parkway, Ann Arbor, MI, USA">
        <title>Comparative Genomics and Chromosome Evolution.</title>
        <authorList>
            <person name="Mudd A.B."/>
        </authorList>
    </citation>
    <scope>NUCLEOTIDE SEQUENCE</scope>
    <source>
        <strain evidence="8">1538</strain>
        <tissue evidence="8">Blood</tissue>
    </source>
</reference>
<dbReference type="EMBL" id="DYDO01000011">
    <property type="protein sequence ID" value="DBA16612.1"/>
    <property type="molecule type" value="Genomic_DNA"/>
</dbReference>
<dbReference type="SUPFAM" id="SSF48726">
    <property type="entry name" value="Immunoglobulin"/>
    <property type="match status" value="3"/>
</dbReference>
<proteinExistence type="inferred from homology"/>
<evidence type="ECO:0000256" key="5">
    <source>
        <dbReference type="SAM" id="MobiDB-lite"/>
    </source>
</evidence>
<dbReference type="Gene3D" id="2.60.40.10">
    <property type="entry name" value="Immunoglobulins"/>
    <property type="match status" value="5"/>
</dbReference>
<dbReference type="InterPro" id="IPR003598">
    <property type="entry name" value="Ig_sub2"/>
</dbReference>
<dbReference type="InterPro" id="IPR003599">
    <property type="entry name" value="Ig_sub"/>
</dbReference>
<name>A0AAV2ZYW9_PYXAD</name>
<feature type="domain" description="Fibronectin type-III" evidence="7">
    <location>
        <begin position="303"/>
        <end position="398"/>
    </location>
</feature>
<dbReference type="FunFam" id="2.60.40.10:FF:000189">
    <property type="entry name" value="Neogenin isoform 3"/>
    <property type="match status" value="1"/>
</dbReference>
<dbReference type="PROSITE" id="PS50835">
    <property type="entry name" value="IG_LIKE"/>
    <property type="match status" value="3"/>
</dbReference>
<feature type="region of interest" description="Disordered" evidence="5">
    <location>
        <begin position="1074"/>
        <end position="1094"/>
    </location>
</feature>
<feature type="compositionally biased region" description="Polar residues" evidence="5">
    <location>
        <begin position="829"/>
        <end position="863"/>
    </location>
</feature>
<dbReference type="InterPro" id="IPR013098">
    <property type="entry name" value="Ig_I-set"/>
</dbReference>
<dbReference type="Pfam" id="PF13927">
    <property type="entry name" value="Ig_3"/>
    <property type="match status" value="1"/>
</dbReference>
<keyword evidence="4" id="KW-0393">Immunoglobulin domain</keyword>
<protein>
    <submittedName>
        <fullName evidence="8">Uncharacterized protein</fullName>
    </submittedName>
</protein>
<comment type="similarity">
    <text evidence="1">Belongs to the immunoglobulin superfamily. DCC family.</text>
</comment>
<dbReference type="GO" id="GO:0098609">
    <property type="term" value="P:cell-cell adhesion"/>
    <property type="evidence" value="ECO:0007669"/>
    <property type="project" value="TreeGrafter"/>
</dbReference>
<dbReference type="FunFam" id="2.60.40.10:FF:000840">
    <property type="entry name" value="Roundabout guidance receptor 4"/>
    <property type="match status" value="1"/>
</dbReference>
<feature type="region of interest" description="Disordered" evidence="5">
    <location>
        <begin position="829"/>
        <end position="865"/>
    </location>
</feature>
<dbReference type="Pfam" id="PF07679">
    <property type="entry name" value="I-set"/>
    <property type="match status" value="2"/>
</dbReference>
<evidence type="ECO:0000259" key="7">
    <source>
        <dbReference type="PROSITE" id="PS50853"/>
    </source>
</evidence>
<dbReference type="SMART" id="SM00060">
    <property type="entry name" value="FN3"/>
    <property type="match status" value="2"/>
</dbReference>
<accession>A0AAV2ZYW9</accession>
<dbReference type="AlphaFoldDB" id="A0AAV2ZYW9"/>
<dbReference type="SUPFAM" id="SSF49265">
    <property type="entry name" value="Fibronectin type III"/>
    <property type="match status" value="1"/>
</dbReference>
<dbReference type="CDD" id="cd00063">
    <property type="entry name" value="FN3"/>
    <property type="match status" value="2"/>
</dbReference>
<evidence type="ECO:0000313" key="9">
    <source>
        <dbReference type="Proteomes" id="UP001181693"/>
    </source>
</evidence>
<dbReference type="InterPro" id="IPR003961">
    <property type="entry name" value="FN3_dom"/>
</dbReference>
<dbReference type="InterPro" id="IPR036116">
    <property type="entry name" value="FN3_sf"/>
</dbReference>
<dbReference type="Proteomes" id="UP001181693">
    <property type="component" value="Unassembled WGS sequence"/>
</dbReference>
<dbReference type="FunFam" id="2.60.40.10:FF:000032">
    <property type="entry name" value="palladin isoform X1"/>
    <property type="match status" value="1"/>
</dbReference>
<feature type="domain" description="Fibronectin type-III" evidence="7">
    <location>
        <begin position="403"/>
        <end position="499"/>
    </location>
</feature>
<evidence type="ECO:0000256" key="2">
    <source>
        <dbReference type="ARBA" id="ARBA00022737"/>
    </source>
</evidence>
<keyword evidence="2" id="KW-0677">Repeat</keyword>
<feature type="compositionally biased region" description="Polar residues" evidence="5">
    <location>
        <begin position="1075"/>
        <end position="1084"/>
    </location>
</feature>
<gene>
    <name evidence="8" type="ORF">GDO54_003990</name>
</gene>
<feature type="domain" description="Ig-like" evidence="6">
    <location>
        <begin position="104"/>
        <end position="191"/>
    </location>
</feature>
<evidence type="ECO:0000313" key="8">
    <source>
        <dbReference type="EMBL" id="DBA16612.1"/>
    </source>
</evidence>
<dbReference type="Pfam" id="PF00041">
    <property type="entry name" value="fn3"/>
    <property type="match status" value="1"/>
</dbReference>
<dbReference type="SMART" id="SM00409">
    <property type="entry name" value="IG"/>
    <property type="match status" value="3"/>
</dbReference>
<keyword evidence="9" id="KW-1185">Reference proteome</keyword>
<dbReference type="PANTHER" id="PTHR44170:SF11">
    <property type="entry name" value="ROUNDABOUT HOMOLOG 4"/>
    <property type="match status" value="1"/>
</dbReference>
<feature type="domain" description="Ig-like" evidence="6">
    <location>
        <begin position="194"/>
        <end position="276"/>
    </location>
</feature>
<evidence type="ECO:0000259" key="6">
    <source>
        <dbReference type="PROSITE" id="PS50835"/>
    </source>
</evidence>
<dbReference type="InterPro" id="IPR036179">
    <property type="entry name" value="Ig-like_dom_sf"/>
</dbReference>